<name>A0A7S3SAW4_9SPIT</name>
<protein>
    <recommendedName>
        <fullName evidence="3">WDR19 first beta-propeller domain-containing protein</fullName>
    </recommendedName>
</protein>
<dbReference type="Pfam" id="PF23389">
    <property type="entry name" value="Beta-prop_WDR19_1st"/>
    <property type="match status" value="1"/>
</dbReference>
<accession>A0A7S3SAW4</accession>
<dbReference type="EMBL" id="HBIQ01037375">
    <property type="protein sequence ID" value="CAE0548929.1"/>
    <property type="molecule type" value="Transcribed_RNA"/>
</dbReference>
<proteinExistence type="predicted"/>
<dbReference type="InterPro" id="IPR015943">
    <property type="entry name" value="WD40/YVTN_repeat-like_dom_sf"/>
</dbReference>
<dbReference type="AlphaFoldDB" id="A0A7S3SAW4"/>
<keyword evidence="2" id="KW-0677">Repeat</keyword>
<gene>
    <name evidence="4" type="ORF">SACU0126_LOCUS12093</name>
</gene>
<sequence>MRARPLIILNARELGTSTLKPAWQPRGPLLAVACQSEQGLLVQIYDTSSKAKLRSHQFDKGVATFCEWDSSGTTLAVMQAGVGIHLWECGIPTAGVRGVSGPPSPRPMALAHNQTATTSCAMWSHTNEQLAIGTTAGKVLFYNKKQVVLQANDRKGKHGAAVTCGEWLSDNRLGMASGNRIKISRPLAPDDAEWETQVKFKLTGQSGRLPKKIKAAGAPRMLAFSLGEVPHVAVCVGEAYILIFSTGSNPDVSDDLGLTFPDDYGTVVGFAWDENEVRAA</sequence>
<dbReference type="SUPFAM" id="SSF50978">
    <property type="entry name" value="WD40 repeat-like"/>
    <property type="match status" value="1"/>
</dbReference>
<keyword evidence="1" id="KW-0853">WD repeat</keyword>
<reference evidence="4" key="1">
    <citation type="submission" date="2021-01" db="EMBL/GenBank/DDBJ databases">
        <authorList>
            <person name="Corre E."/>
            <person name="Pelletier E."/>
            <person name="Niang G."/>
            <person name="Scheremetjew M."/>
            <person name="Finn R."/>
            <person name="Kale V."/>
            <person name="Holt S."/>
            <person name="Cochrane G."/>
            <person name="Meng A."/>
            <person name="Brown T."/>
            <person name="Cohen L."/>
        </authorList>
    </citation>
    <scope>NUCLEOTIDE SEQUENCE</scope>
    <source>
        <strain evidence="4">SPMC142</strain>
    </source>
</reference>
<evidence type="ECO:0000256" key="1">
    <source>
        <dbReference type="ARBA" id="ARBA00022574"/>
    </source>
</evidence>
<dbReference type="InterPro" id="IPR040379">
    <property type="entry name" value="WDR19/dyf-2"/>
</dbReference>
<dbReference type="InterPro" id="IPR036322">
    <property type="entry name" value="WD40_repeat_dom_sf"/>
</dbReference>
<dbReference type="GO" id="GO:0005929">
    <property type="term" value="C:cilium"/>
    <property type="evidence" value="ECO:0007669"/>
    <property type="project" value="TreeGrafter"/>
</dbReference>
<feature type="domain" description="WDR19 first beta-propeller" evidence="3">
    <location>
        <begin position="22"/>
        <end position="273"/>
    </location>
</feature>
<dbReference type="GO" id="GO:0060271">
    <property type="term" value="P:cilium assembly"/>
    <property type="evidence" value="ECO:0007669"/>
    <property type="project" value="TreeGrafter"/>
</dbReference>
<evidence type="ECO:0000256" key="2">
    <source>
        <dbReference type="ARBA" id="ARBA00022737"/>
    </source>
</evidence>
<evidence type="ECO:0000259" key="3">
    <source>
        <dbReference type="Pfam" id="PF23389"/>
    </source>
</evidence>
<dbReference type="PANTHER" id="PTHR14920">
    <property type="entry name" value="OSMOTIC AVOIDANCE ABNORMAL PROTEIN 1/WD REPEAT MEMBRANE PROTEIN"/>
    <property type="match status" value="1"/>
</dbReference>
<dbReference type="Gene3D" id="2.130.10.10">
    <property type="entry name" value="YVTN repeat-like/Quinoprotein amine dehydrogenase"/>
    <property type="match status" value="1"/>
</dbReference>
<dbReference type="GO" id="GO:0030991">
    <property type="term" value="C:intraciliary transport particle A"/>
    <property type="evidence" value="ECO:0007669"/>
    <property type="project" value="TreeGrafter"/>
</dbReference>
<organism evidence="4">
    <name type="scientific">Strombidinopsis acuminata</name>
    <dbReference type="NCBI Taxonomy" id="141414"/>
    <lineage>
        <taxon>Eukaryota</taxon>
        <taxon>Sar</taxon>
        <taxon>Alveolata</taxon>
        <taxon>Ciliophora</taxon>
        <taxon>Intramacronucleata</taxon>
        <taxon>Spirotrichea</taxon>
        <taxon>Choreotrichia</taxon>
        <taxon>Choreotrichida</taxon>
        <taxon>Strombidinopsidae</taxon>
        <taxon>Strombidinopsis</taxon>
    </lineage>
</organism>
<dbReference type="InterPro" id="IPR057855">
    <property type="entry name" value="Beta-prop_WDR19_1st"/>
</dbReference>
<dbReference type="GO" id="GO:0035721">
    <property type="term" value="P:intraciliary retrograde transport"/>
    <property type="evidence" value="ECO:0007669"/>
    <property type="project" value="InterPro"/>
</dbReference>
<evidence type="ECO:0000313" key="4">
    <source>
        <dbReference type="EMBL" id="CAE0548929.1"/>
    </source>
</evidence>
<dbReference type="PANTHER" id="PTHR14920:SF0">
    <property type="entry name" value="WD REPEAT DOMAIN 19"/>
    <property type="match status" value="1"/>
</dbReference>